<dbReference type="GO" id="GO:0016616">
    <property type="term" value="F:oxidoreductase activity, acting on the CH-OH group of donors, NAD or NADP as acceptor"/>
    <property type="evidence" value="ECO:0007669"/>
    <property type="project" value="TreeGrafter"/>
</dbReference>
<evidence type="ECO:0000256" key="2">
    <source>
        <dbReference type="ARBA" id="ARBA00022857"/>
    </source>
</evidence>
<gene>
    <name evidence="3" type="ORF">FAGAP_3684</name>
</gene>
<name>A0A9P5EGH3_9HYPO</name>
<dbReference type="CDD" id="cd05233">
    <property type="entry name" value="SDR_c"/>
    <property type="match status" value="1"/>
</dbReference>
<evidence type="ECO:0000313" key="4">
    <source>
        <dbReference type="Proteomes" id="UP000737391"/>
    </source>
</evidence>
<dbReference type="InterPro" id="IPR020904">
    <property type="entry name" value="Sc_DH/Rdtase_CS"/>
</dbReference>
<dbReference type="Gene3D" id="3.40.50.720">
    <property type="entry name" value="NAD(P)-binding Rossmann-like Domain"/>
    <property type="match status" value="1"/>
</dbReference>
<comment type="similarity">
    <text evidence="1">Belongs to the short-chain dehydrogenases/reductases (SDR) family.</text>
</comment>
<dbReference type="PRINTS" id="PR00081">
    <property type="entry name" value="GDHRDH"/>
</dbReference>
<proteinExistence type="inferred from homology"/>
<dbReference type="Proteomes" id="UP000737391">
    <property type="component" value="Unassembled WGS sequence"/>
</dbReference>
<dbReference type="InterPro" id="IPR036291">
    <property type="entry name" value="NAD(P)-bd_dom_sf"/>
</dbReference>
<dbReference type="OrthoDB" id="417891at2759"/>
<sequence length="290" mass="30907">MATSTFGPRLAGKVCIVTGSSSGLGRAIALAYSHEGAHLVCADLQPAARASVNGEEEVNTDELIRSNGGQAIFVETDVTKTAAVEQLASRAVIQFGRIDVLVNNAGISVEAGKEPRRVHETPEDWWDLTLAVNLKSIFLVSKYVIAQMLKQDKSETGDRGWIINMSSIFGLVGGVTNGKKNPLSTAFRNANREAAYAASKGGVTNLTRTIALDYAKDGIHCNAICPGFTETAIFADTIKTYDRDLIRSMHPLHGTGSPQDLVGAAIFLASQEARWVTGVNLPVDGGYTAR</sequence>
<dbReference type="FunFam" id="3.40.50.720:FF:000084">
    <property type="entry name" value="Short-chain dehydrogenase reductase"/>
    <property type="match status" value="1"/>
</dbReference>
<accession>A0A9P5EGH3</accession>
<dbReference type="Pfam" id="PF13561">
    <property type="entry name" value="adh_short_C2"/>
    <property type="match status" value="1"/>
</dbReference>
<evidence type="ECO:0000313" key="3">
    <source>
        <dbReference type="EMBL" id="KAF4500108.1"/>
    </source>
</evidence>
<dbReference type="SUPFAM" id="SSF51735">
    <property type="entry name" value="NAD(P)-binding Rossmann-fold domains"/>
    <property type="match status" value="1"/>
</dbReference>
<reference evidence="3" key="1">
    <citation type="submission" date="2020-01" db="EMBL/GenBank/DDBJ databases">
        <title>Identification and distribution of gene clusters putatively required for synthesis of sphingolipid metabolism inhibitors in phylogenetically diverse species of the filamentous fungus Fusarium.</title>
        <authorList>
            <person name="Kim H.-S."/>
            <person name="Busman M."/>
            <person name="Brown D.W."/>
            <person name="Divon H."/>
            <person name="Uhlig S."/>
            <person name="Proctor R.H."/>
        </authorList>
    </citation>
    <scope>NUCLEOTIDE SEQUENCE</scope>
    <source>
        <strain evidence="3">NRRL 31653</strain>
    </source>
</reference>
<dbReference type="PANTHER" id="PTHR42760">
    <property type="entry name" value="SHORT-CHAIN DEHYDROGENASES/REDUCTASES FAMILY MEMBER"/>
    <property type="match status" value="1"/>
</dbReference>
<keyword evidence="2" id="KW-0521">NADP</keyword>
<dbReference type="AlphaFoldDB" id="A0A9P5EGH3"/>
<dbReference type="PRINTS" id="PR00080">
    <property type="entry name" value="SDRFAMILY"/>
</dbReference>
<dbReference type="InterPro" id="IPR002347">
    <property type="entry name" value="SDR_fam"/>
</dbReference>
<dbReference type="EMBL" id="LUFC02000215">
    <property type="protein sequence ID" value="KAF4500108.1"/>
    <property type="molecule type" value="Genomic_DNA"/>
</dbReference>
<evidence type="ECO:0000256" key="1">
    <source>
        <dbReference type="ARBA" id="ARBA00006484"/>
    </source>
</evidence>
<comment type="caution">
    <text evidence="3">The sequence shown here is derived from an EMBL/GenBank/DDBJ whole genome shotgun (WGS) entry which is preliminary data.</text>
</comment>
<keyword evidence="4" id="KW-1185">Reference proteome</keyword>
<organism evidence="3 4">
    <name type="scientific">Fusarium agapanthi</name>
    <dbReference type="NCBI Taxonomy" id="1803897"/>
    <lineage>
        <taxon>Eukaryota</taxon>
        <taxon>Fungi</taxon>
        <taxon>Dikarya</taxon>
        <taxon>Ascomycota</taxon>
        <taxon>Pezizomycotina</taxon>
        <taxon>Sordariomycetes</taxon>
        <taxon>Hypocreomycetidae</taxon>
        <taxon>Hypocreales</taxon>
        <taxon>Nectriaceae</taxon>
        <taxon>Fusarium</taxon>
        <taxon>Fusarium fujikuroi species complex</taxon>
    </lineage>
</organism>
<dbReference type="PROSITE" id="PS00061">
    <property type="entry name" value="ADH_SHORT"/>
    <property type="match status" value="1"/>
</dbReference>
<dbReference type="PANTHER" id="PTHR42760:SF124">
    <property type="entry name" value="SHORT-CHAIN DEHYDROGENASE_REDUCTASE"/>
    <property type="match status" value="1"/>
</dbReference>
<protein>
    <submittedName>
        <fullName evidence="3">Short-chain alcohol dehydrogenase</fullName>
    </submittedName>
</protein>